<evidence type="ECO:0000256" key="1">
    <source>
        <dbReference type="ARBA" id="ARBA00005466"/>
    </source>
</evidence>
<dbReference type="InterPro" id="IPR006094">
    <property type="entry name" value="Oxid_FAD_bind_N"/>
</dbReference>
<keyword evidence="3" id="KW-0274">FAD</keyword>
<evidence type="ECO:0000259" key="6">
    <source>
        <dbReference type="PROSITE" id="PS51387"/>
    </source>
</evidence>
<feature type="signal peptide" evidence="5">
    <location>
        <begin position="1"/>
        <end position="16"/>
    </location>
</feature>
<proteinExistence type="inferred from homology"/>
<dbReference type="PANTHER" id="PTHR42973:SF13">
    <property type="entry name" value="FAD-BINDING PCMH-TYPE DOMAIN-CONTAINING PROTEIN"/>
    <property type="match status" value="1"/>
</dbReference>
<dbReference type="InterPro" id="IPR016169">
    <property type="entry name" value="FAD-bd_PCMH_sub2"/>
</dbReference>
<dbReference type="Pfam" id="PF01565">
    <property type="entry name" value="FAD_binding_4"/>
    <property type="match status" value="1"/>
</dbReference>
<keyword evidence="2" id="KW-0285">Flavoprotein</keyword>
<dbReference type="InterPro" id="IPR016166">
    <property type="entry name" value="FAD-bd_PCMH"/>
</dbReference>
<protein>
    <recommendedName>
        <fullName evidence="6">FAD-binding PCMH-type domain-containing protein</fullName>
    </recommendedName>
</protein>
<sequence length="534" mass="58484">MLYVGILSSLVALATAAPNADTVKVCDYLHKTYPKFMAYDTLGAEALQSAANASVYTQINTDYWNNQNSYQFRAACAFFPANAAQVSDVVKQLNKYPTAPFGLKSAGHQPAPGFSSVKDGVLIAFEPNLGKTVTQRTADGKHYIIGPGARWGDVYQYTGQNNEIVVGGRLAHIGVGGLTLGGGLSYYSAQYGLACDNIDQFEAVLANGTAVNATRTSNPDLWWGLRGGGNQFAIVTRMWSQAHPAGVNGQIWGGIRAYSIDKREALFRAITRFVRDYPDEKAAVIAVFQFGLPLNLLNAVTGPIMFMFYDGPNPPADLFKDFDDVQELFSTTKTKSYYDMSQEAGGAAITGFGNSFRETTFPNLEEDSMTEFLSYMFDQFYSSTFESGLQDLDVQVTGFDPQPLSVKIAQASQKQGGNALGLDPNHGDRIWVEHNLLWTNPTCNDKCPQQSEQLSDLVLEYMKEKYPNALATNFKSGNSSFTNFSPLFMNDASPNQDVYSSYGAENLARLKQIKAAYDPSGFFTQRQGGFKLPS</sequence>
<dbReference type="InterPro" id="IPR012951">
    <property type="entry name" value="BBE"/>
</dbReference>
<dbReference type="EMBL" id="JAXOVC010000006">
    <property type="protein sequence ID" value="KAK4500372.1"/>
    <property type="molecule type" value="Genomic_DNA"/>
</dbReference>
<gene>
    <name evidence="7" type="ORF">PRZ48_008561</name>
</gene>
<evidence type="ECO:0000313" key="7">
    <source>
        <dbReference type="EMBL" id="KAK4500372.1"/>
    </source>
</evidence>
<keyword evidence="5" id="KW-0732">Signal</keyword>
<dbReference type="Proteomes" id="UP001305779">
    <property type="component" value="Unassembled WGS sequence"/>
</dbReference>
<evidence type="ECO:0000256" key="5">
    <source>
        <dbReference type="SAM" id="SignalP"/>
    </source>
</evidence>
<organism evidence="7 8">
    <name type="scientific">Zasmidium cellare</name>
    <name type="common">Wine cellar mold</name>
    <name type="synonym">Racodium cellare</name>
    <dbReference type="NCBI Taxonomy" id="395010"/>
    <lineage>
        <taxon>Eukaryota</taxon>
        <taxon>Fungi</taxon>
        <taxon>Dikarya</taxon>
        <taxon>Ascomycota</taxon>
        <taxon>Pezizomycotina</taxon>
        <taxon>Dothideomycetes</taxon>
        <taxon>Dothideomycetidae</taxon>
        <taxon>Mycosphaerellales</taxon>
        <taxon>Mycosphaerellaceae</taxon>
        <taxon>Zasmidium</taxon>
    </lineage>
</organism>
<evidence type="ECO:0000256" key="4">
    <source>
        <dbReference type="ARBA" id="ARBA00023002"/>
    </source>
</evidence>
<evidence type="ECO:0000313" key="8">
    <source>
        <dbReference type="Proteomes" id="UP001305779"/>
    </source>
</evidence>
<dbReference type="SUPFAM" id="SSF56176">
    <property type="entry name" value="FAD-binding/transporter-associated domain-like"/>
    <property type="match status" value="1"/>
</dbReference>
<dbReference type="PROSITE" id="PS51387">
    <property type="entry name" value="FAD_PCMH"/>
    <property type="match status" value="1"/>
</dbReference>
<accession>A0ABR0EFT2</accession>
<keyword evidence="8" id="KW-1185">Reference proteome</keyword>
<feature type="chain" id="PRO_5047404923" description="FAD-binding PCMH-type domain-containing protein" evidence="5">
    <location>
        <begin position="17"/>
        <end position="534"/>
    </location>
</feature>
<evidence type="ECO:0000256" key="2">
    <source>
        <dbReference type="ARBA" id="ARBA00022630"/>
    </source>
</evidence>
<dbReference type="Pfam" id="PF08031">
    <property type="entry name" value="BBE"/>
    <property type="match status" value="1"/>
</dbReference>
<dbReference type="PANTHER" id="PTHR42973">
    <property type="entry name" value="BINDING OXIDOREDUCTASE, PUTATIVE (AFU_ORTHOLOGUE AFUA_1G17690)-RELATED"/>
    <property type="match status" value="1"/>
</dbReference>
<keyword evidence="4" id="KW-0560">Oxidoreductase</keyword>
<dbReference type="InterPro" id="IPR050416">
    <property type="entry name" value="FAD-linked_Oxidoreductase"/>
</dbReference>
<name>A0ABR0EFT2_ZASCE</name>
<dbReference type="InterPro" id="IPR036318">
    <property type="entry name" value="FAD-bd_PCMH-like_sf"/>
</dbReference>
<feature type="domain" description="FAD-binding PCMH-type" evidence="6">
    <location>
        <begin position="70"/>
        <end position="245"/>
    </location>
</feature>
<dbReference type="Gene3D" id="3.30.465.10">
    <property type="match status" value="1"/>
</dbReference>
<comment type="similarity">
    <text evidence="1">Belongs to the oxygen-dependent FAD-linked oxidoreductase family.</text>
</comment>
<evidence type="ECO:0000256" key="3">
    <source>
        <dbReference type="ARBA" id="ARBA00022827"/>
    </source>
</evidence>
<comment type="caution">
    <text evidence="7">The sequence shown here is derived from an EMBL/GenBank/DDBJ whole genome shotgun (WGS) entry which is preliminary data.</text>
</comment>
<reference evidence="7 8" key="1">
    <citation type="journal article" date="2023" name="G3 (Bethesda)">
        <title>A chromosome-level genome assembly of Zasmidium syzygii isolated from banana leaves.</title>
        <authorList>
            <person name="van Westerhoven A.C."/>
            <person name="Mehrabi R."/>
            <person name="Talebi R."/>
            <person name="Steentjes M.B.F."/>
            <person name="Corcolon B."/>
            <person name="Chong P.A."/>
            <person name="Kema G.H.J."/>
            <person name="Seidl M.F."/>
        </authorList>
    </citation>
    <scope>NUCLEOTIDE SEQUENCE [LARGE SCALE GENOMIC DNA]</scope>
    <source>
        <strain evidence="7 8">P124</strain>
    </source>
</reference>